<evidence type="ECO:0000313" key="2">
    <source>
        <dbReference type="EMBL" id="KAF7380647.1"/>
    </source>
</evidence>
<proteinExistence type="predicted"/>
<accession>A0A834J308</accession>
<evidence type="ECO:0000313" key="3">
    <source>
        <dbReference type="Proteomes" id="UP000617340"/>
    </source>
</evidence>
<evidence type="ECO:0000256" key="1">
    <source>
        <dbReference type="SAM" id="MobiDB-lite"/>
    </source>
</evidence>
<comment type="caution">
    <text evidence="2">The sequence shown here is derived from an EMBL/GenBank/DDBJ whole genome shotgun (WGS) entry which is preliminary data.</text>
</comment>
<feature type="compositionally biased region" description="Basic and acidic residues" evidence="1">
    <location>
        <begin position="11"/>
        <end position="26"/>
    </location>
</feature>
<reference evidence="2" key="1">
    <citation type="journal article" date="2020" name="G3 (Bethesda)">
        <title>High-Quality Assemblies for Three Invasive Social Wasps from the &lt;i&gt;Vespula&lt;/i&gt; Genus.</title>
        <authorList>
            <person name="Harrop T.W.R."/>
            <person name="Guhlin J."/>
            <person name="McLaughlin G.M."/>
            <person name="Permina E."/>
            <person name="Stockwell P."/>
            <person name="Gilligan J."/>
            <person name="Le Lec M.F."/>
            <person name="Gruber M.A.M."/>
            <person name="Quinn O."/>
            <person name="Lovegrove M."/>
            <person name="Duncan E.J."/>
            <person name="Remnant E.J."/>
            <person name="Van Eeckhoven J."/>
            <person name="Graham B."/>
            <person name="Knapp R.A."/>
            <person name="Langford K.W."/>
            <person name="Kronenberg Z."/>
            <person name="Press M.O."/>
            <person name="Eacker S.M."/>
            <person name="Wilson-Rankin E.E."/>
            <person name="Purcell J."/>
            <person name="Lester P.J."/>
            <person name="Dearden P.K."/>
        </authorList>
    </citation>
    <scope>NUCLEOTIDE SEQUENCE</scope>
    <source>
        <strain evidence="2">Linc-1</strain>
    </source>
</reference>
<organism evidence="2 3">
    <name type="scientific">Vespula germanica</name>
    <name type="common">German yellow jacket</name>
    <name type="synonym">Paravespula germanica</name>
    <dbReference type="NCBI Taxonomy" id="30212"/>
    <lineage>
        <taxon>Eukaryota</taxon>
        <taxon>Metazoa</taxon>
        <taxon>Ecdysozoa</taxon>
        <taxon>Arthropoda</taxon>
        <taxon>Hexapoda</taxon>
        <taxon>Insecta</taxon>
        <taxon>Pterygota</taxon>
        <taxon>Neoptera</taxon>
        <taxon>Endopterygota</taxon>
        <taxon>Hymenoptera</taxon>
        <taxon>Apocrita</taxon>
        <taxon>Aculeata</taxon>
        <taxon>Vespoidea</taxon>
        <taxon>Vespidae</taxon>
        <taxon>Vespinae</taxon>
        <taxon>Vespula</taxon>
    </lineage>
</organism>
<feature type="region of interest" description="Disordered" evidence="1">
    <location>
        <begin position="1"/>
        <end position="43"/>
    </location>
</feature>
<dbReference type="AlphaFoldDB" id="A0A834J308"/>
<gene>
    <name evidence="2" type="ORF">HZH68_016512</name>
</gene>
<protein>
    <submittedName>
        <fullName evidence="2">Uncharacterized protein</fullName>
    </submittedName>
</protein>
<sequence>MKSVSQVLEAFDPRSRRATTRRDYGKRQVRSSSGSYGGSERSRTDVWPIAFSPGVTSKRRIKCLAVREHKRSFGEVATIRWGDSSRDMAMGRERRLRNDGT</sequence>
<name>A0A834J308_VESGE</name>
<dbReference type="Proteomes" id="UP000617340">
    <property type="component" value="Unassembled WGS sequence"/>
</dbReference>
<keyword evidence="3" id="KW-1185">Reference proteome</keyword>
<dbReference type="EMBL" id="JACSDZ010000023">
    <property type="protein sequence ID" value="KAF7380647.1"/>
    <property type="molecule type" value="Genomic_DNA"/>
</dbReference>